<dbReference type="GO" id="GO:0016907">
    <property type="term" value="F:G protein-coupled acetylcholine receptor activity"/>
    <property type="evidence" value="ECO:0007669"/>
    <property type="project" value="InterPro"/>
</dbReference>
<evidence type="ECO:0000256" key="4">
    <source>
        <dbReference type="ARBA" id="ARBA00022692"/>
    </source>
</evidence>
<dbReference type="PRINTS" id="PR00243">
    <property type="entry name" value="MUSCARINICR"/>
</dbReference>
<evidence type="ECO:0000256" key="2">
    <source>
        <dbReference type="ARBA" id="ARBA00010663"/>
    </source>
</evidence>
<feature type="transmembrane region" description="Helical" evidence="12">
    <location>
        <begin position="228"/>
        <end position="249"/>
    </location>
</feature>
<feature type="transmembrane region" description="Helical" evidence="12">
    <location>
        <begin position="553"/>
        <end position="576"/>
    </location>
</feature>
<dbReference type="Pfam" id="PF00001">
    <property type="entry name" value="7tm_1"/>
    <property type="match status" value="1"/>
</dbReference>
<feature type="transmembrane region" description="Helical" evidence="12">
    <location>
        <begin position="116"/>
        <end position="136"/>
    </location>
</feature>
<dbReference type="PROSITE" id="PS50262">
    <property type="entry name" value="G_PROTEIN_RECEP_F1_2"/>
    <property type="match status" value="1"/>
</dbReference>
<dbReference type="RefSeq" id="XP_018496789.2">
    <property type="nucleotide sequence ID" value="XM_018641273.2"/>
</dbReference>
<evidence type="ECO:0000256" key="8">
    <source>
        <dbReference type="ARBA" id="ARBA00023170"/>
    </source>
</evidence>
<keyword evidence="7 12" id="KW-0472">Membrane</keyword>
<evidence type="ECO:0000313" key="15">
    <source>
        <dbReference type="Proteomes" id="UP000694867"/>
    </source>
</evidence>
<feature type="compositionally biased region" description="Basic and acidic residues" evidence="11">
    <location>
        <begin position="490"/>
        <end position="504"/>
    </location>
</feature>
<name>A0AAJ7L7G1_9ACAR</name>
<dbReference type="SUPFAM" id="SSF81321">
    <property type="entry name" value="Family A G protein-coupled receptor-like"/>
    <property type="match status" value="1"/>
</dbReference>
<evidence type="ECO:0000256" key="1">
    <source>
        <dbReference type="ARBA" id="ARBA00004651"/>
    </source>
</evidence>
<keyword evidence="6 10" id="KW-0297">G-protein coupled receptor</keyword>
<feature type="chain" id="PRO_5042541686" evidence="13">
    <location>
        <begin position="21"/>
        <end position="644"/>
    </location>
</feature>
<evidence type="ECO:0000256" key="10">
    <source>
        <dbReference type="RuleBase" id="RU000688"/>
    </source>
</evidence>
<feature type="compositionally biased region" description="Polar residues" evidence="11">
    <location>
        <begin position="461"/>
        <end position="481"/>
    </location>
</feature>
<dbReference type="PANTHER" id="PTHR24247:SF223">
    <property type="entry name" value="HISTAMINE H1 RECEPTOR"/>
    <property type="match status" value="1"/>
</dbReference>
<evidence type="ECO:0000259" key="14">
    <source>
        <dbReference type="PROSITE" id="PS50262"/>
    </source>
</evidence>
<dbReference type="GO" id="GO:0030425">
    <property type="term" value="C:dendrite"/>
    <property type="evidence" value="ECO:0007669"/>
    <property type="project" value="TreeGrafter"/>
</dbReference>
<keyword evidence="9 10" id="KW-0807">Transducer</keyword>
<reference evidence="16" key="1">
    <citation type="submission" date="2025-08" db="UniProtKB">
        <authorList>
            <consortium name="RefSeq"/>
        </authorList>
    </citation>
    <scope>IDENTIFICATION</scope>
</reference>
<keyword evidence="3" id="KW-1003">Cell membrane</keyword>
<keyword evidence="5 12" id="KW-1133">Transmembrane helix</keyword>
<evidence type="ECO:0000256" key="3">
    <source>
        <dbReference type="ARBA" id="ARBA00022475"/>
    </source>
</evidence>
<dbReference type="GO" id="GO:0007187">
    <property type="term" value="P:G protein-coupled receptor signaling pathway, coupled to cyclic nucleotide second messenger"/>
    <property type="evidence" value="ECO:0007669"/>
    <property type="project" value="TreeGrafter"/>
</dbReference>
<dbReference type="KEGG" id="goe:100900945"/>
<sequence length="644" mass="71568">MALLRIFPPFWVWIALPVSGKPMTYPLNRILLAGSETTTYPQIPNSTVYTIFDEVTTYPYEVDTLISWQQVNSSTQDELWNSSESLSTGQPGSEDWELVSSTAGGTSTFQQVVLGVALYALSFLTLAGNTMVLHAIRTERRLQTVSNMFIMSLAVADLTVGLIVMPISSAYALANEWQMGDFICLFWLSADYTASTASILNLFILSLDRYWSITSPLRYMRKRTKKRALVMIAFVWLVSAMWIIPIVFWEDWDPDTVDELPASSAESKFSKNCDTKFSDNVLFKLTASTLNFYIPMVLMIVLYFKIFMEVKKRSKFAIGENQICYATQAVCSSPGRSISRKALAKDVDFVSEDNESISAHEEPNKVGGTPSTSSGSNNHKHLVVASAATATSTRPDKGKRRKPEEDGLSSENPPDWEDEGSGNSPESNKSTVVVSNTCTPCLMHVRNDAPVERKRNPPAGQGSTSTSAVIMPNSNGNSSFYFSKKKRKRDGNSFRESYELEKVPRGGSNASTPVENASTGNSMKRQRPPFRLRVTRNNYAANLGQQKKAARQLGVIIGAFVACWLPYIVVFITTAICPACISSSLHTTVIWLGYLNSTINPFLYALCNANFKIAFKKMFCHHNPHAFMLGHRSVDNKVDNNMFA</sequence>
<evidence type="ECO:0000256" key="5">
    <source>
        <dbReference type="ARBA" id="ARBA00022989"/>
    </source>
</evidence>
<dbReference type="InterPro" id="IPR017452">
    <property type="entry name" value="GPCR_Rhodpsn_7TM"/>
</dbReference>
<keyword evidence="15" id="KW-1185">Reference proteome</keyword>
<feature type="transmembrane region" description="Helical" evidence="12">
    <location>
        <begin position="185"/>
        <end position="207"/>
    </location>
</feature>
<keyword evidence="4 10" id="KW-0812">Transmembrane</keyword>
<accession>A0AAJ7L7G1</accession>
<feature type="domain" description="G-protein coupled receptors family 1 profile" evidence="14">
    <location>
        <begin position="128"/>
        <end position="604"/>
    </location>
</feature>
<dbReference type="InterPro" id="IPR000995">
    <property type="entry name" value="Musac_Ach_rcpt"/>
</dbReference>
<dbReference type="GeneID" id="100900945"/>
<evidence type="ECO:0000256" key="7">
    <source>
        <dbReference type="ARBA" id="ARBA00023136"/>
    </source>
</evidence>
<comment type="similarity">
    <text evidence="2 10">Belongs to the G-protein coupled receptor 1 family.</text>
</comment>
<dbReference type="GO" id="GO:0004993">
    <property type="term" value="F:G protein-coupled serotonin receptor activity"/>
    <property type="evidence" value="ECO:0007669"/>
    <property type="project" value="TreeGrafter"/>
</dbReference>
<feature type="transmembrane region" description="Helical" evidence="12">
    <location>
        <begin position="148"/>
        <end position="173"/>
    </location>
</feature>
<feature type="compositionally biased region" description="Low complexity" evidence="11">
    <location>
        <begin position="367"/>
        <end position="376"/>
    </location>
</feature>
<dbReference type="GO" id="GO:0005886">
    <property type="term" value="C:plasma membrane"/>
    <property type="evidence" value="ECO:0007669"/>
    <property type="project" value="UniProtKB-SubCell"/>
</dbReference>
<dbReference type="PANTHER" id="PTHR24247">
    <property type="entry name" value="5-HYDROXYTRYPTAMINE RECEPTOR"/>
    <property type="match status" value="1"/>
</dbReference>
<feature type="signal peptide" evidence="13">
    <location>
        <begin position="1"/>
        <end position="20"/>
    </location>
</feature>
<protein>
    <submittedName>
        <fullName evidence="16">Histamine H1 receptor</fullName>
    </submittedName>
</protein>
<feature type="transmembrane region" description="Helical" evidence="12">
    <location>
        <begin position="588"/>
        <end position="607"/>
    </location>
</feature>
<feature type="compositionally biased region" description="Polar residues" evidence="11">
    <location>
        <begin position="508"/>
        <end position="523"/>
    </location>
</feature>
<dbReference type="Proteomes" id="UP000694867">
    <property type="component" value="Unplaced"/>
</dbReference>
<feature type="transmembrane region" description="Helical" evidence="12">
    <location>
        <begin position="290"/>
        <end position="308"/>
    </location>
</feature>
<dbReference type="GO" id="GO:0045202">
    <property type="term" value="C:synapse"/>
    <property type="evidence" value="ECO:0007669"/>
    <property type="project" value="GOC"/>
</dbReference>
<gene>
    <name evidence="16" type="primary">LOC100900945</name>
</gene>
<evidence type="ECO:0000313" key="16">
    <source>
        <dbReference type="RefSeq" id="XP_018496789.2"/>
    </source>
</evidence>
<dbReference type="PROSITE" id="PS00237">
    <property type="entry name" value="G_PROTEIN_RECEP_F1_1"/>
    <property type="match status" value="1"/>
</dbReference>
<keyword evidence="13" id="KW-0732">Signal</keyword>
<keyword evidence="8 10" id="KW-0675">Receptor</keyword>
<evidence type="ECO:0000256" key="6">
    <source>
        <dbReference type="ARBA" id="ARBA00023040"/>
    </source>
</evidence>
<evidence type="ECO:0000256" key="9">
    <source>
        <dbReference type="ARBA" id="ARBA00023224"/>
    </source>
</evidence>
<dbReference type="PRINTS" id="PR00237">
    <property type="entry name" value="GPCRRHODOPSN"/>
</dbReference>
<dbReference type="AlphaFoldDB" id="A0AAJ7L7G1"/>
<dbReference type="SMART" id="SM01381">
    <property type="entry name" value="7TM_GPCR_Srsx"/>
    <property type="match status" value="1"/>
</dbReference>
<organism evidence="15 16">
    <name type="scientific">Galendromus occidentalis</name>
    <name type="common">western predatory mite</name>
    <dbReference type="NCBI Taxonomy" id="34638"/>
    <lineage>
        <taxon>Eukaryota</taxon>
        <taxon>Metazoa</taxon>
        <taxon>Ecdysozoa</taxon>
        <taxon>Arthropoda</taxon>
        <taxon>Chelicerata</taxon>
        <taxon>Arachnida</taxon>
        <taxon>Acari</taxon>
        <taxon>Parasitiformes</taxon>
        <taxon>Mesostigmata</taxon>
        <taxon>Gamasina</taxon>
        <taxon>Phytoseioidea</taxon>
        <taxon>Phytoseiidae</taxon>
        <taxon>Typhlodrominae</taxon>
        <taxon>Galendromus</taxon>
    </lineage>
</organism>
<dbReference type="InterPro" id="IPR000276">
    <property type="entry name" value="GPCR_Rhodpsn"/>
</dbReference>
<dbReference type="Gene3D" id="1.20.1070.10">
    <property type="entry name" value="Rhodopsin 7-helix transmembrane proteins"/>
    <property type="match status" value="2"/>
</dbReference>
<feature type="region of interest" description="Disordered" evidence="11">
    <location>
        <begin position="447"/>
        <end position="527"/>
    </location>
</feature>
<feature type="compositionally biased region" description="Polar residues" evidence="11">
    <location>
        <begin position="421"/>
        <end position="432"/>
    </location>
</feature>
<evidence type="ECO:0000256" key="13">
    <source>
        <dbReference type="SAM" id="SignalP"/>
    </source>
</evidence>
<evidence type="ECO:0000256" key="12">
    <source>
        <dbReference type="SAM" id="Phobius"/>
    </source>
</evidence>
<comment type="subcellular location">
    <subcellularLocation>
        <location evidence="1">Cell membrane</location>
        <topology evidence="1">Multi-pass membrane protein</topology>
    </subcellularLocation>
</comment>
<evidence type="ECO:0000256" key="11">
    <source>
        <dbReference type="SAM" id="MobiDB-lite"/>
    </source>
</evidence>
<proteinExistence type="inferred from homology"/>
<feature type="region of interest" description="Disordered" evidence="11">
    <location>
        <begin position="353"/>
        <end position="432"/>
    </location>
</feature>